<dbReference type="PANTHER" id="PTHR33400:SF2">
    <property type="entry name" value="ZINC FINGER CCCH DOMAIN-CONTAINING PROTEIN 6"/>
    <property type="match status" value="1"/>
</dbReference>
<evidence type="ECO:0000256" key="3">
    <source>
        <dbReference type="SAM" id="MobiDB-lite"/>
    </source>
</evidence>
<feature type="domain" description="C3H1-type" evidence="4">
    <location>
        <begin position="410"/>
        <end position="438"/>
    </location>
</feature>
<keyword evidence="6" id="KW-1185">Reference proteome</keyword>
<dbReference type="EMBL" id="NKXS01005201">
    <property type="protein sequence ID" value="PIN04323.1"/>
    <property type="molecule type" value="Genomic_DNA"/>
</dbReference>
<dbReference type="AlphaFoldDB" id="A0A2G9GGA6"/>
<dbReference type="InterPro" id="IPR000571">
    <property type="entry name" value="Znf_CCCH"/>
</dbReference>
<proteinExistence type="predicted"/>
<accession>A0A2G9GGA6</accession>
<keyword evidence="1" id="KW-0238">DNA-binding</keyword>
<reference evidence="6" key="1">
    <citation type="journal article" date="2018" name="Gigascience">
        <title>Genome assembly of the Pink Ipe (Handroanthus impetiginosus, Bignoniaceae), a highly valued, ecologically keystone Neotropical timber forest tree.</title>
        <authorList>
            <person name="Silva-Junior O.B."/>
            <person name="Grattapaglia D."/>
            <person name="Novaes E."/>
            <person name="Collevatti R.G."/>
        </authorList>
    </citation>
    <scope>NUCLEOTIDE SEQUENCE [LARGE SCALE GENOMIC DNA]</scope>
    <source>
        <strain evidence="6">cv. UFG-1</strain>
    </source>
</reference>
<feature type="region of interest" description="Disordered" evidence="3">
    <location>
        <begin position="330"/>
        <end position="354"/>
    </location>
</feature>
<evidence type="ECO:0000256" key="1">
    <source>
        <dbReference type="ARBA" id="ARBA00023125"/>
    </source>
</evidence>
<feature type="zinc finger region" description="C3H1-type" evidence="2">
    <location>
        <begin position="410"/>
        <end position="438"/>
    </location>
</feature>
<dbReference type="PROSITE" id="PS50103">
    <property type="entry name" value="ZF_C3H1"/>
    <property type="match status" value="1"/>
</dbReference>
<name>A0A2G9GGA6_9LAMI</name>
<dbReference type="Proteomes" id="UP000231279">
    <property type="component" value="Unassembled WGS sequence"/>
</dbReference>
<evidence type="ECO:0000259" key="4">
    <source>
        <dbReference type="PROSITE" id="PS50103"/>
    </source>
</evidence>
<feature type="compositionally biased region" description="Low complexity" evidence="3">
    <location>
        <begin position="274"/>
        <end position="288"/>
    </location>
</feature>
<dbReference type="GO" id="GO:0008270">
    <property type="term" value="F:zinc ion binding"/>
    <property type="evidence" value="ECO:0007669"/>
    <property type="project" value="UniProtKB-KW"/>
</dbReference>
<gene>
    <name evidence="5" type="ORF">CDL12_23146</name>
</gene>
<dbReference type="STRING" id="429701.A0A2G9GGA6"/>
<sequence length="473" mass="51591">MRRSEKSKRVTWPSDVKLCQVKLFTSKESPSKIGTGTKDYLHMKGLRPVQSGGIWPDDNLPPGFEVIQPANLWRVKLPQISLTKWRCPPRLEVNNKWQVVAGEESNELEAENQREMRVFEAIYPRPSAVPPNPSVSPGVADSFTNGQNTPIVPITPIEDDEAAMATSPGSLMTNANPMISQPQQLSHGNFPHVNRTLARAVEPDIGATALVALTSLMSNSNQGGLLDHNLLMKILSDPKMVELLTKHGASSSLQNGPSSRGQDVSSASFQSMPVVGVRTVTSSSTESKSNLRSPPKSSFDPVNRRDPLSAHITRSEHIAPSMAAVTGSLCPPRIKAGSGPSLRPSLPDVTSVPSSIGAPMTKDINYYKSLIQQHGGERRDPLPQFAHRNSQPMGTSQEPVNLIKSRDQKPKIMKPCIYFNGFKGCRNGNNCAYLHDTCSQQRVSSIPEVQSSKRVKLGREICSASVSNLAYYT</sequence>
<keyword evidence="2" id="KW-0862">Zinc</keyword>
<organism evidence="5 6">
    <name type="scientific">Handroanthus impetiginosus</name>
    <dbReference type="NCBI Taxonomy" id="429701"/>
    <lineage>
        <taxon>Eukaryota</taxon>
        <taxon>Viridiplantae</taxon>
        <taxon>Streptophyta</taxon>
        <taxon>Embryophyta</taxon>
        <taxon>Tracheophyta</taxon>
        <taxon>Spermatophyta</taxon>
        <taxon>Magnoliopsida</taxon>
        <taxon>eudicotyledons</taxon>
        <taxon>Gunneridae</taxon>
        <taxon>Pentapetalae</taxon>
        <taxon>asterids</taxon>
        <taxon>lamiids</taxon>
        <taxon>Lamiales</taxon>
        <taxon>Bignoniaceae</taxon>
        <taxon>Crescentiina</taxon>
        <taxon>Tabebuia alliance</taxon>
        <taxon>Handroanthus</taxon>
    </lineage>
</organism>
<dbReference type="OrthoDB" id="1928519at2759"/>
<feature type="region of interest" description="Disordered" evidence="3">
    <location>
        <begin position="248"/>
        <end position="306"/>
    </location>
</feature>
<dbReference type="PANTHER" id="PTHR33400">
    <property type="entry name" value="ZINC FINGER CCCH DOMAIN-CONTAINING PROTEIN 6-RELATED"/>
    <property type="match status" value="1"/>
</dbReference>
<protein>
    <recommendedName>
        <fullName evidence="4">C3H1-type domain-containing protein</fullName>
    </recommendedName>
</protein>
<comment type="caution">
    <text evidence="5">The sequence shown here is derived from an EMBL/GenBank/DDBJ whole genome shotgun (WGS) entry which is preliminary data.</text>
</comment>
<keyword evidence="2" id="KW-0479">Metal-binding</keyword>
<keyword evidence="2" id="KW-0863">Zinc-finger</keyword>
<evidence type="ECO:0000256" key="2">
    <source>
        <dbReference type="PROSITE-ProRule" id="PRU00723"/>
    </source>
</evidence>
<evidence type="ECO:0000313" key="6">
    <source>
        <dbReference type="Proteomes" id="UP000231279"/>
    </source>
</evidence>
<evidence type="ECO:0000313" key="5">
    <source>
        <dbReference type="EMBL" id="PIN04323.1"/>
    </source>
</evidence>
<feature type="compositionally biased region" description="Polar residues" evidence="3">
    <location>
        <begin position="248"/>
        <end position="271"/>
    </location>
</feature>
<dbReference type="GO" id="GO:0003677">
    <property type="term" value="F:DNA binding"/>
    <property type="evidence" value="ECO:0007669"/>
    <property type="project" value="UniProtKB-KW"/>
</dbReference>